<feature type="transmembrane region" description="Helical" evidence="1">
    <location>
        <begin position="820"/>
        <end position="841"/>
    </location>
</feature>
<feature type="transmembrane region" description="Helical" evidence="1">
    <location>
        <begin position="1465"/>
        <end position="1481"/>
    </location>
</feature>
<gene>
    <name evidence="3" type="ORF">CAOG_002919</name>
</gene>
<feature type="transmembrane region" description="Helical" evidence="1">
    <location>
        <begin position="966"/>
        <end position="987"/>
    </location>
</feature>
<feature type="transmembrane region" description="Helical" evidence="1">
    <location>
        <begin position="1811"/>
        <end position="1831"/>
    </location>
</feature>
<feature type="transmembrane region" description="Helical" evidence="1">
    <location>
        <begin position="1238"/>
        <end position="1256"/>
    </location>
</feature>
<feature type="transmembrane region" description="Helical" evidence="1">
    <location>
        <begin position="1276"/>
        <end position="1296"/>
    </location>
</feature>
<feature type="transmembrane region" description="Helical" evidence="1">
    <location>
        <begin position="1611"/>
        <end position="1644"/>
    </location>
</feature>
<feature type="signal peptide" evidence="2">
    <location>
        <begin position="1"/>
        <end position="26"/>
    </location>
</feature>
<feature type="transmembrane region" description="Helical" evidence="1">
    <location>
        <begin position="1840"/>
        <end position="1858"/>
    </location>
</feature>
<accession>A0A0D2WNA5</accession>
<dbReference type="Proteomes" id="UP000008743">
    <property type="component" value="Unassembled WGS sequence"/>
</dbReference>
<evidence type="ECO:0000256" key="2">
    <source>
        <dbReference type="SAM" id="SignalP"/>
    </source>
</evidence>
<name>A0A0D2WNA5_CAPO3</name>
<dbReference type="RefSeq" id="XP_004363758.1">
    <property type="nucleotide sequence ID" value="XM_004363701.2"/>
</dbReference>
<feature type="chain" id="PRO_5002270056" evidence="2">
    <location>
        <begin position="27"/>
        <end position="1901"/>
    </location>
</feature>
<evidence type="ECO:0000313" key="4">
    <source>
        <dbReference type="Proteomes" id="UP000008743"/>
    </source>
</evidence>
<keyword evidence="1" id="KW-1133">Transmembrane helix</keyword>
<feature type="transmembrane region" description="Helical" evidence="1">
    <location>
        <begin position="1878"/>
        <end position="1900"/>
    </location>
</feature>
<feature type="transmembrane region" description="Helical" evidence="1">
    <location>
        <begin position="999"/>
        <end position="1021"/>
    </location>
</feature>
<dbReference type="OMA" id="QCARERC"/>
<proteinExistence type="predicted"/>
<dbReference type="eggNOG" id="ENOG502SMXS">
    <property type="taxonomic scope" value="Eukaryota"/>
</dbReference>
<reference evidence="4" key="1">
    <citation type="submission" date="2011-02" db="EMBL/GenBank/DDBJ databases">
        <title>The Genome Sequence of Capsaspora owczarzaki ATCC 30864.</title>
        <authorList>
            <person name="Russ C."/>
            <person name="Cuomo C."/>
            <person name="Burger G."/>
            <person name="Gray M.W."/>
            <person name="Holland P.W.H."/>
            <person name="King N."/>
            <person name="Lang F.B.F."/>
            <person name="Roger A.J."/>
            <person name="Ruiz-Trillo I."/>
            <person name="Young S.K."/>
            <person name="Zeng Q."/>
            <person name="Gargeya S."/>
            <person name="Alvarado L."/>
            <person name="Berlin A."/>
            <person name="Chapman S.B."/>
            <person name="Chen Z."/>
            <person name="Freedman E."/>
            <person name="Gellesch M."/>
            <person name="Goldberg J."/>
            <person name="Griggs A."/>
            <person name="Gujja S."/>
            <person name="Heilman E."/>
            <person name="Heiman D."/>
            <person name="Howarth C."/>
            <person name="Mehta T."/>
            <person name="Neiman D."/>
            <person name="Pearson M."/>
            <person name="Roberts A."/>
            <person name="Saif S."/>
            <person name="Shea T."/>
            <person name="Shenoy N."/>
            <person name="Sisk P."/>
            <person name="Stolte C."/>
            <person name="Sykes S."/>
            <person name="White J."/>
            <person name="Yandava C."/>
            <person name="Haas B."/>
            <person name="Nusbaum C."/>
            <person name="Birren B."/>
        </authorList>
    </citation>
    <scope>NUCLEOTIDE SEQUENCE</scope>
    <source>
        <strain evidence="4">ATCC 30864</strain>
    </source>
</reference>
<feature type="transmembrane region" description="Helical" evidence="1">
    <location>
        <begin position="1355"/>
        <end position="1375"/>
    </location>
</feature>
<evidence type="ECO:0000313" key="3">
    <source>
        <dbReference type="EMBL" id="KJE91843.1"/>
    </source>
</evidence>
<feature type="transmembrane region" description="Helical" evidence="1">
    <location>
        <begin position="1311"/>
        <end position="1335"/>
    </location>
</feature>
<dbReference type="InParanoid" id="A0A0D2WNA5"/>
<dbReference type="EMBL" id="KE346363">
    <property type="protein sequence ID" value="KJE91843.1"/>
    <property type="molecule type" value="Genomic_DNA"/>
</dbReference>
<feature type="transmembrane region" description="Helical" evidence="1">
    <location>
        <begin position="1528"/>
        <end position="1551"/>
    </location>
</feature>
<evidence type="ECO:0000256" key="1">
    <source>
        <dbReference type="SAM" id="Phobius"/>
    </source>
</evidence>
<feature type="transmembrane region" description="Helical" evidence="1">
    <location>
        <begin position="1214"/>
        <end position="1232"/>
    </location>
</feature>
<feature type="transmembrane region" description="Helical" evidence="1">
    <location>
        <begin position="1068"/>
        <end position="1090"/>
    </location>
</feature>
<keyword evidence="1" id="KW-0812">Transmembrane</keyword>
<dbReference type="OrthoDB" id="10692141at2759"/>
<keyword evidence="1" id="KW-0472">Membrane</keyword>
<protein>
    <submittedName>
        <fullName evidence="3">Uncharacterized protein</fullName>
    </submittedName>
</protein>
<keyword evidence="4" id="KW-1185">Reference proteome</keyword>
<feature type="transmembrane region" description="Helical" evidence="1">
    <location>
        <begin position="1381"/>
        <end position="1401"/>
    </location>
</feature>
<keyword evidence="2" id="KW-0732">Signal</keyword>
<organism evidence="3 4">
    <name type="scientific">Capsaspora owczarzaki (strain ATCC 30864)</name>
    <dbReference type="NCBI Taxonomy" id="595528"/>
    <lineage>
        <taxon>Eukaryota</taxon>
        <taxon>Filasterea</taxon>
        <taxon>Capsaspora</taxon>
    </lineage>
</organism>
<sequence>MSLLRLPRLLLPRLLLLPLLVLLILGRHVSPRFDAADAQTTAFPGITAIITDFALQDAPERFTPFINLAIADFQAMTVPDSHASKKCVYEYTIYGSTAVKNAQVQSLKVVILSTTTIQITGSIYATIDVKVDAAWVCLFIHHTWCNNMVQSSATVDFTIDLTFAVSASGGITITPSVVYTVDGFQVTGCSKLDALPGFIRTYLVDELENMITNEVNKYIQNLEQPYAVPQLFNPYADIVVSYQFNALDLTPSSTGNGMIKAKATMSVGVAAVSAADIQWFQVTDPVDATLAPPFDWTTTLNPNATSDRSYLLEGVRLSSTLIQAIWWATTEAGVLSFHGSAQIKDANTTLDYDFSEPLTAIPATDIISFEVASGFINMTCRDRSTNITSAILAADFENLLGNATVYFSTSNPNAPGIAGKLLDFDTSQLVVQMTAPAFPFPQSSITELVAGLIKTQLDNLNALLKDTPFVIPPPYNVFFTNAEVHAYNQQGNHGYLDMTTWCDCNEFVSHWPTCHFSCGSGMLASDALETESDVDATLGAKKPEPGALDALLPPSVSAATRGLYMSVFSSLAGDGSNAECTMSNLGDELDVWVLPETANGACALLYMADDGNTTTSMFYSLQLDASGTQIQHLCLNSPDASCHSCALSLSGTSSDWKHCIAMDDSTSIVLSLPSSPCFGPALNPPTSAAFAIAYNMTTTCAQDLTVIPAAATMVLQTWNIGNVVNNSTTQCLMPKDDVNGDYFQLTSSGYGQTRTFTVSAFCGPGCDPIGCNLALSNVLANQCVSTAVSQSWYGMAQQLVLAPAAMQSCAVPLPPPGPLVPVYAVVLLVLTALVIVAAVVYKYRYRIRFWIQEAGPVVRSAMQTAGRAVRAAFLFALQSCRNLVVATYEWIVDTVGKPTNLIGTDRENAVLAFLTGAVFLGTGLMCFVNNPLAALGTSATVQSLGVDASDFNMQPLRQLSEDWPRAQTVLCLLTAALFSLLCILRFSTKRWSTAEWTRAFFATALATIVWGALLVVIPGFAFEFMTALTLTANNSTFIQSNANLRDGFDTFVGYGFTSIAMSFVADHVLFLETAIAPAFFFALATIVWWAQSHGGLTHMSLKHANRKSLGRASYVLIDDDPGKMGNLVDEDDADLGDNEYDTLAVSVVYMGEPNDLEASAVWSSAGSQADSSDGQNSMSPSDATAVASGVGAGAGGRTRALAKVVARMRIQAKLVHFIFPVSNSITMVVVYQTVGASGMWAAAWFALWLCSAFLTYRLDAAVRDALRLSQPVSGIYIFRMVVFYLIVMASCMGVILEGQANVSNNSLDTELPLIFLFTGCAAIYSTLVFYARLVWLREQEAMAGEIQKVGYLSRLLWRISKSLSILLYRGIAWPAAKLRDLIALLARIVGYIVVGTARLVAKMSSVFGRSNNNGDSPAASPSKPSLFRKATVATVYFGRKAWHLISEFQEQLEPLRCGLRITGRRVFLVTGVLFFAVKAFSDLHDCLVSSFKQEFIDELSSMGIVWPNNSAGGDIFDHAFELLEESKWASLALLLLGWVILVASMVCDLRWRDFYGLTWSRRLGFASLPILYIASVAPVLPDYLNATKIDSFCPDCGPQFDAMVHNLAGDAVGLVCGGIAIATMLALLLLVSPSLVRASALLLLRLIKWEHKSFWAHLEREYARYVVDEARRTAEYREIVLGEAFSPGCIQDGYEPLPGSASANNGDLPGEPLPVETKRASYIRPEENMLGSDVSIKAPLLGFKPSEQLSIRAESTRFTAAVPDVTSVHNAQTFAHRSIRTLRGLLFVSALVSPLMTLLPFMFLYQLFRDQVLLSLLLVFWTVPVFTFIGFKTNQLMVRYFSYLVAYMFPLIGMAVYIALTQDFVDELLSFLSDPTVYVELCAEIAIANVVLSDLLVVWLL</sequence>
<feature type="transmembrane region" description="Helical" evidence="1">
    <location>
        <begin position="1785"/>
        <end position="1805"/>
    </location>
</feature>
<feature type="transmembrane region" description="Helical" evidence="1">
    <location>
        <begin position="1563"/>
        <end position="1580"/>
    </location>
</feature>
<feature type="transmembrane region" description="Helical" evidence="1">
    <location>
        <begin position="909"/>
        <end position="930"/>
    </location>
</feature>